<sequence>MAGLLFFADLLGVTVFWEVYLLLGMAVWCIYSIDHLMDSRTIKNSKVAFPRHVFHKRYFKTILTVVLLFAVVGFVLMLFMEKLLFLFKPGFLLSTLIVVWFAVLYKSGQKAAWLKEISTALVYVSGIALAPVLLKGIGELTFHFWLFASIYFAIALLNLFILSHTDAKVDHSEGSGSILSVISKNVLEKFIFWIGLLLFILLVGMLIYLPSYFKMHTGILLLIVGLHLLYFFSKNQKKEALRQKLEASFMIPLILLIF</sequence>
<evidence type="ECO:0000313" key="2">
    <source>
        <dbReference type="EMBL" id="PRY89209.1"/>
    </source>
</evidence>
<dbReference type="EMBL" id="PVTR01000003">
    <property type="protein sequence ID" value="PRY89209.1"/>
    <property type="molecule type" value="Genomic_DNA"/>
</dbReference>
<keyword evidence="1" id="KW-1133">Transmembrane helix</keyword>
<feature type="transmembrane region" description="Helical" evidence="1">
    <location>
        <begin position="190"/>
        <end position="209"/>
    </location>
</feature>
<keyword evidence="3" id="KW-1185">Reference proteome</keyword>
<keyword evidence="1" id="KW-0472">Membrane</keyword>
<feature type="transmembrane region" description="Helical" evidence="1">
    <location>
        <begin position="20"/>
        <end position="37"/>
    </location>
</feature>
<gene>
    <name evidence="2" type="ORF">CLW00_103331</name>
</gene>
<comment type="caution">
    <text evidence="2">The sequence shown here is derived from an EMBL/GenBank/DDBJ whole genome shotgun (WGS) entry which is preliminary data.</text>
</comment>
<accession>A0A2T0WR80</accession>
<reference evidence="2 3" key="1">
    <citation type="submission" date="2018-03" db="EMBL/GenBank/DDBJ databases">
        <title>Genomic Encyclopedia of Archaeal and Bacterial Type Strains, Phase II (KMG-II): from individual species to whole genera.</title>
        <authorList>
            <person name="Goeker M."/>
        </authorList>
    </citation>
    <scope>NUCLEOTIDE SEQUENCE [LARGE SCALE GENOMIC DNA]</scope>
    <source>
        <strain evidence="2 3">DSM 27929</strain>
    </source>
</reference>
<dbReference type="Proteomes" id="UP000238157">
    <property type="component" value="Unassembled WGS sequence"/>
</dbReference>
<evidence type="ECO:0000313" key="3">
    <source>
        <dbReference type="Proteomes" id="UP000238157"/>
    </source>
</evidence>
<evidence type="ECO:0000256" key="1">
    <source>
        <dbReference type="SAM" id="Phobius"/>
    </source>
</evidence>
<evidence type="ECO:0008006" key="4">
    <source>
        <dbReference type="Google" id="ProtNLM"/>
    </source>
</evidence>
<keyword evidence="1" id="KW-0812">Transmembrane</keyword>
<organism evidence="2 3">
    <name type="scientific">Mongoliibacter ruber</name>
    <dbReference type="NCBI Taxonomy" id="1750599"/>
    <lineage>
        <taxon>Bacteria</taxon>
        <taxon>Pseudomonadati</taxon>
        <taxon>Bacteroidota</taxon>
        <taxon>Cytophagia</taxon>
        <taxon>Cytophagales</taxon>
        <taxon>Cyclobacteriaceae</taxon>
        <taxon>Mongoliibacter</taxon>
    </lineage>
</organism>
<feature type="transmembrane region" description="Helical" evidence="1">
    <location>
        <begin position="85"/>
        <end position="105"/>
    </location>
</feature>
<name>A0A2T0WR80_9BACT</name>
<proteinExistence type="predicted"/>
<protein>
    <recommendedName>
        <fullName evidence="4">UbiA prenyltransferase family protein</fullName>
    </recommendedName>
</protein>
<feature type="transmembrane region" description="Helical" evidence="1">
    <location>
        <begin position="58"/>
        <end position="79"/>
    </location>
</feature>
<dbReference type="AlphaFoldDB" id="A0A2T0WR80"/>
<feature type="transmembrane region" description="Helical" evidence="1">
    <location>
        <begin position="215"/>
        <end position="232"/>
    </location>
</feature>
<feature type="transmembrane region" description="Helical" evidence="1">
    <location>
        <begin position="140"/>
        <end position="162"/>
    </location>
</feature>
<feature type="transmembrane region" description="Helical" evidence="1">
    <location>
        <begin position="117"/>
        <end position="134"/>
    </location>
</feature>